<feature type="domain" description="Rhodanese" evidence="1">
    <location>
        <begin position="34"/>
        <end position="122"/>
    </location>
</feature>
<protein>
    <submittedName>
        <fullName evidence="2">Rhodanese-like domain-containing protein</fullName>
    </submittedName>
</protein>
<dbReference type="Proteomes" id="UP000306585">
    <property type="component" value="Unassembled WGS sequence"/>
</dbReference>
<keyword evidence="3" id="KW-1185">Reference proteome</keyword>
<dbReference type="FunFam" id="3.40.250.10:FF:000049">
    <property type="entry name" value="Phage shock protein E"/>
    <property type="match status" value="1"/>
</dbReference>
<organism evidence="2 3">
    <name type="scientific">Mariprofundus erugo</name>
    <dbReference type="NCBI Taxonomy" id="2528639"/>
    <lineage>
        <taxon>Bacteria</taxon>
        <taxon>Pseudomonadati</taxon>
        <taxon>Pseudomonadota</taxon>
        <taxon>Candidatius Mariprofundia</taxon>
        <taxon>Mariprofundales</taxon>
        <taxon>Mariprofundaceae</taxon>
        <taxon>Mariprofundus</taxon>
    </lineage>
</organism>
<dbReference type="InterPro" id="IPR001763">
    <property type="entry name" value="Rhodanese-like_dom"/>
</dbReference>
<dbReference type="InterPro" id="IPR036873">
    <property type="entry name" value="Rhodanese-like_dom_sf"/>
</dbReference>
<evidence type="ECO:0000259" key="1">
    <source>
        <dbReference type="PROSITE" id="PS50206"/>
    </source>
</evidence>
<proteinExistence type="predicted"/>
<dbReference type="EMBL" id="VBRY01000011">
    <property type="protein sequence ID" value="TLS66196.1"/>
    <property type="molecule type" value="Genomic_DNA"/>
</dbReference>
<dbReference type="Gene3D" id="3.40.250.10">
    <property type="entry name" value="Rhodanese-like domain"/>
    <property type="match status" value="1"/>
</dbReference>
<dbReference type="OrthoDB" id="5298903at2"/>
<dbReference type="SMART" id="SM00450">
    <property type="entry name" value="RHOD"/>
    <property type="match status" value="1"/>
</dbReference>
<dbReference type="Pfam" id="PF00581">
    <property type="entry name" value="Rhodanese"/>
    <property type="match status" value="1"/>
</dbReference>
<evidence type="ECO:0000313" key="3">
    <source>
        <dbReference type="Proteomes" id="UP000306585"/>
    </source>
</evidence>
<dbReference type="AlphaFoldDB" id="A0A5R9GHA6"/>
<dbReference type="CDD" id="cd00158">
    <property type="entry name" value="RHOD"/>
    <property type="match status" value="1"/>
</dbReference>
<accession>A0A5R9GHA6</accession>
<dbReference type="SUPFAM" id="SSF52821">
    <property type="entry name" value="Rhodanese/Cell cycle control phosphatase"/>
    <property type="match status" value="1"/>
</dbReference>
<reference evidence="2 3" key="1">
    <citation type="journal article" date="2019" name="Appl. Environ. Microbiol.">
        <title>Environmental Evidence and Genomic Insight of Iron-oxidizing Bacteria Preference Towards More Corrosion Resistant Stainless Steel at Higher Salinities.</title>
        <authorList>
            <person name="Garrison C.E."/>
            <person name="Price K.A."/>
            <person name="Field E.K."/>
        </authorList>
    </citation>
    <scope>NUCLEOTIDE SEQUENCE [LARGE SCALE GENOMIC DNA]</scope>
    <source>
        <strain evidence="2 3">P3</strain>
    </source>
</reference>
<dbReference type="PROSITE" id="PS50206">
    <property type="entry name" value="RHODANESE_3"/>
    <property type="match status" value="1"/>
</dbReference>
<dbReference type="PANTHER" id="PTHR43031:SF1">
    <property type="entry name" value="PYRIDINE NUCLEOTIDE-DISULPHIDE OXIDOREDUCTASE"/>
    <property type="match status" value="1"/>
</dbReference>
<sequence>MMPFMTSACGMGEQTPEGYENVPVEHAMQQWKEGMMPFLFLDVRSQEEYAQGHIAGAMLIPVDELAGRMNEVPKNRQVYVYCHSGKRSARASALLASHGFTRIENIVGGIEAWKQAGYPVEK</sequence>
<dbReference type="InterPro" id="IPR050229">
    <property type="entry name" value="GlpE_sulfurtransferase"/>
</dbReference>
<evidence type="ECO:0000313" key="2">
    <source>
        <dbReference type="EMBL" id="TLS66196.1"/>
    </source>
</evidence>
<gene>
    <name evidence="2" type="ORF">FEF65_11025</name>
</gene>
<dbReference type="PANTHER" id="PTHR43031">
    <property type="entry name" value="FAD-DEPENDENT OXIDOREDUCTASE"/>
    <property type="match status" value="1"/>
</dbReference>
<name>A0A5R9GHA6_9PROT</name>
<comment type="caution">
    <text evidence="2">The sequence shown here is derived from an EMBL/GenBank/DDBJ whole genome shotgun (WGS) entry which is preliminary data.</text>
</comment>